<proteinExistence type="predicted"/>
<comment type="caution">
    <text evidence="1">The sequence shown here is derived from an EMBL/GenBank/DDBJ whole genome shotgun (WGS) entry which is preliminary data.</text>
</comment>
<keyword evidence="2" id="KW-1185">Reference proteome</keyword>
<organism evidence="1 2">
    <name type="scientific">Thiocapsa rosea</name>
    <dbReference type="NCBI Taxonomy" id="69360"/>
    <lineage>
        <taxon>Bacteria</taxon>
        <taxon>Pseudomonadati</taxon>
        <taxon>Pseudomonadota</taxon>
        <taxon>Gammaproteobacteria</taxon>
        <taxon>Chromatiales</taxon>
        <taxon>Chromatiaceae</taxon>
        <taxon>Thiocapsa</taxon>
    </lineage>
</organism>
<reference evidence="1 2" key="1">
    <citation type="submission" date="2018-10" db="EMBL/GenBank/DDBJ databases">
        <title>Genomic Encyclopedia of Archaeal and Bacterial Type Strains, Phase II (KMG-II): from individual species to whole genera.</title>
        <authorList>
            <person name="Goeker M."/>
        </authorList>
    </citation>
    <scope>NUCLEOTIDE SEQUENCE [LARGE SCALE GENOMIC DNA]</scope>
    <source>
        <strain evidence="1 2">DSM 235</strain>
    </source>
</reference>
<dbReference type="Proteomes" id="UP000274556">
    <property type="component" value="Unassembled WGS sequence"/>
</dbReference>
<accession>A0A495V205</accession>
<evidence type="ECO:0000313" key="2">
    <source>
        <dbReference type="Proteomes" id="UP000274556"/>
    </source>
</evidence>
<evidence type="ECO:0000313" key="1">
    <source>
        <dbReference type="EMBL" id="RKT43364.1"/>
    </source>
</evidence>
<dbReference type="EMBL" id="RBXL01000001">
    <property type="protein sequence ID" value="RKT43364.1"/>
    <property type="molecule type" value="Genomic_DNA"/>
</dbReference>
<name>A0A495V205_9GAMM</name>
<dbReference type="AlphaFoldDB" id="A0A495V205"/>
<dbReference type="RefSeq" id="WP_245969385.1">
    <property type="nucleotide sequence ID" value="NZ_RBXL01000001.1"/>
</dbReference>
<protein>
    <submittedName>
        <fullName evidence="1">Uncharacterized protein</fullName>
    </submittedName>
</protein>
<gene>
    <name evidence="1" type="ORF">BDD21_0697</name>
</gene>
<sequence length="197" mass="21484">MMSCGLQPRCAGITSRTRGLRIVAIFTLLIAAFTSAGAFANDPCLKMVFGRYCLGGDVGPLLQAVPPPLVRQEQDASLALVFVDGPDRLYVLAFNGKIYKVVLAFGVSTQLRYEETYAALRDIYGSGEDRSRFSPDATTPGRRLVAIRRGEGVAMHVWTPSPAWRIELSWTREMGLALAYVATEINAARAAQIDRGL</sequence>